<dbReference type="InterPro" id="IPR039793">
    <property type="entry name" value="UROS/Hem4"/>
</dbReference>
<dbReference type="Gene3D" id="3.40.50.10090">
    <property type="match status" value="2"/>
</dbReference>
<dbReference type="EC" id="4.2.1.75" evidence="3"/>
<name>A0A3B0VRG7_9ZZZZ</name>
<evidence type="ECO:0000256" key="8">
    <source>
        <dbReference type="ARBA" id="ARBA00048617"/>
    </source>
</evidence>
<feature type="domain" description="Tetrapyrrole biosynthesis uroporphyrinogen III synthase" evidence="9">
    <location>
        <begin position="17"/>
        <end position="239"/>
    </location>
</feature>
<reference evidence="10" key="1">
    <citation type="submission" date="2018-06" db="EMBL/GenBank/DDBJ databases">
        <authorList>
            <person name="Zhirakovskaya E."/>
        </authorList>
    </citation>
    <scope>NUCLEOTIDE SEQUENCE</scope>
</reference>
<evidence type="ECO:0000256" key="7">
    <source>
        <dbReference type="ARBA" id="ARBA00032649"/>
    </source>
</evidence>
<comment type="catalytic activity">
    <reaction evidence="8">
        <text>hydroxymethylbilane = uroporphyrinogen III + H2O</text>
        <dbReference type="Rhea" id="RHEA:18965"/>
        <dbReference type="ChEBI" id="CHEBI:15377"/>
        <dbReference type="ChEBI" id="CHEBI:57308"/>
        <dbReference type="ChEBI" id="CHEBI:57845"/>
        <dbReference type="EC" id="4.2.1.75"/>
    </reaction>
</comment>
<evidence type="ECO:0000256" key="5">
    <source>
        <dbReference type="ARBA" id="ARBA00023244"/>
    </source>
</evidence>
<dbReference type="AlphaFoldDB" id="A0A3B0VRG7"/>
<keyword evidence="4 10" id="KW-0456">Lyase</keyword>
<accession>A0A3B0VRG7</accession>
<evidence type="ECO:0000256" key="2">
    <source>
        <dbReference type="ARBA" id="ARBA00008133"/>
    </source>
</evidence>
<evidence type="ECO:0000256" key="1">
    <source>
        <dbReference type="ARBA" id="ARBA00004772"/>
    </source>
</evidence>
<dbReference type="SUPFAM" id="SSF69618">
    <property type="entry name" value="HemD-like"/>
    <property type="match status" value="1"/>
</dbReference>
<comment type="similarity">
    <text evidence="2">Belongs to the uroporphyrinogen-III synthase family.</text>
</comment>
<protein>
    <recommendedName>
        <fullName evidence="3">uroporphyrinogen-III synthase</fullName>
        <ecNumber evidence="3">4.2.1.75</ecNumber>
    </recommendedName>
    <alternativeName>
        <fullName evidence="7">Hydroxymethylbilane hydrolyase [cyclizing]</fullName>
    </alternativeName>
    <alternativeName>
        <fullName evidence="6">Uroporphyrinogen-III cosynthase</fullName>
    </alternativeName>
</protein>
<dbReference type="PANTHER" id="PTHR38042">
    <property type="entry name" value="UROPORPHYRINOGEN-III SYNTHASE, CHLOROPLASTIC"/>
    <property type="match status" value="1"/>
</dbReference>
<keyword evidence="5" id="KW-0627">Porphyrin biosynthesis</keyword>
<dbReference type="CDD" id="cd06578">
    <property type="entry name" value="HemD"/>
    <property type="match status" value="1"/>
</dbReference>
<evidence type="ECO:0000256" key="6">
    <source>
        <dbReference type="ARBA" id="ARBA00031702"/>
    </source>
</evidence>
<organism evidence="10">
    <name type="scientific">hydrothermal vent metagenome</name>
    <dbReference type="NCBI Taxonomy" id="652676"/>
    <lineage>
        <taxon>unclassified sequences</taxon>
        <taxon>metagenomes</taxon>
        <taxon>ecological metagenomes</taxon>
    </lineage>
</organism>
<dbReference type="PANTHER" id="PTHR38042:SF1">
    <property type="entry name" value="UROPORPHYRINOGEN-III SYNTHASE, CHLOROPLASTIC"/>
    <property type="match status" value="1"/>
</dbReference>
<evidence type="ECO:0000256" key="3">
    <source>
        <dbReference type="ARBA" id="ARBA00013109"/>
    </source>
</evidence>
<dbReference type="Pfam" id="PF02602">
    <property type="entry name" value="HEM4"/>
    <property type="match status" value="1"/>
</dbReference>
<dbReference type="GO" id="GO:0004852">
    <property type="term" value="F:uroporphyrinogen-III synthase activity"/>
    <property type="evidence" value="ECO:0007669"/>
    <property type="project" value="UniProtKB-EC"/>
</dbReference>
<evidence type="ECO:0000259" key="9">
    <source>
        <dbReference type="Pfam" id="PF02602"/>
    </source>
</evidence>
<dbReference type="InterPro" id="IPR036108">
    <property type="entry name" value="4pyrrol_syn_uPrphyn_synt_sf"/>
</dbReference>
<dbReference type="EMBL" id="UOFC01000093">
    <property type="protein sequence ID" value="VAW46298.1"/>
    <property type="molecule type" value="Genomic_DNA"/>
</dbReference>
<proteinExistence type="inferred from homology"/>
<evidence type="ECO:0000256" key="4">
    <source>
        <dbReference type="ARBA" id="ARBA00023239"/>
    </source>
</evidence>
<gene>
    <name evidence="10" type="ORF">MNBD_GAMMA03-1768</name>
</gene>
<sequence length="261" mass="29527">MNQFTLLNTRPAHQAKALSKMILAHNGQVIHCPTIEIQWCAFENTGFDLYQCTDKIIFISANAVKGFLKSVLYQRYLTSLKTATKPIEWYAIGQATQQSGLAHQLPLTVLSQTDFDSETLLAHSVMQQIKQQSIVIVKGQGGRTLLESTLQARGAKVHLCEVYRRVPALFCAQNWQRFMLSRNPVLLLTSVESFNYLLKNLIQFDSDYAELNNPKWTFLTETVVFSERIKKQMQAQGWQGSIQIVSTQSNAGIIDMLSSYS</sequence>
<evidence type="ECO:0000313" key="10">
    <source>
        <dbReference type="EMBL" id="VAW46298.1"/>
    </source>
</evidence>
<dbReference type="InterPro" id="IPR003754">
    <property type="entry name" value="4pyrrol_synth_uPrphyn_synth"/>
</dbReference>
<comment type="pathway">
    <text evidence="1">Porphyrin-containing compound metabolism; protoporphyrin-IX biosynthesis; coproporphyrinogen-III from 5-aminolevulinate: step 3/4.</text>
</comment>
<dbReference type="GO" id="GO:0006780">
    <property type="term" value="P:uroporphyrinogen III biosynthetic process"/>
    <property type="evidence" value="ECO:0007669"/>
    <property type="project" value="InterPro"/>
</dbReference>